<organism evidence="1 2">
    <name type="scientific">Gigaspora margarita</name>
    <dbReference type="NCBI Taxonomy" id="4874"/>
    <lineage>
        <taxon>Eukaryota</taxon>
        <taxon>Fungi</taxon>
        <taxon>Fungi incertae sedis</taxon>
        <taxon>Mucoromycota</taxon>
        <taxon>Glomeromycotina</taxon>
        <taxon>Glomeromycetes</taxon>
        <taxon>Diversisporales</taxon>
        <taxon>Gigasporaceae</taxon>
        <taxon>Gigaspora</taxon>
    </lineage>
</organism>
<reference evidence="1 2" key="1">
    <citation type="submission" date="2021-06" db="EMBL/GenBank/DDBJ databases">
        <authorList>
            <person name="Kallberg Y."/>
            <person name="Tangrot J."/>
            <person name="Rosling A."/>
        </authorList>
    </citation>
    <scope>NUCLEOTIDE SEQUENCE [LARGE SCALE GENOMIC DNA]</scope>
    <source>
        <strain evidence="1 2">120-4 pot B 10/14</strain>
    </source>
</reference>
<comment type="caution">
    <text evidence="1">The sequence shown here is derived from an EMBL/GenBank/DDBJ whole genome shotgun (WGS) entry which is preliminary data.</text>
</comment>
<sequence>MLTVQMRMALYFDCASGYYDCVKLLIKHAANINTEADIVKIDLYIWNIKSANVNIEEIVKDNEHILEKQETFVQVLQ</sequence>
<dbReference type="EMBL" id="CAJVQB010063816">
    <property type="protein sequence ID" value="CAG8840815.1"/>
    <property type="molecule type" value="Genomic_DNA"/>
</dbReference>
<gene>
    <name evidence="1" type="ORF">GMARGA_LOCUS35091</name>
</gene>
<keyword evidence="2" id="KW-1185">Reference proteome</keyword>
<protein>
    <submittedName>
        <fullName evidence="1">29520_t:CDS:1</fullName>
    </submittedName>
</protein>
<evidence type="ECO:0000313" key="2">
    <source>
        <dbReference type="Proteomes" id="UP000789901"/>
    </source>
</evidence>
<evidence type="ECO:0000313" key="1">
    <source>
        <dbReference type="EMBL" id="CAG8840815.1"/>
    </source>
</evidence>
<name>A0ABN7WUH8_GIGMA</name>
<proteinExistence type="predicted"/>
<feature type="non-terminal residue" evidence="1">
    <location>
        <position position="77"/>
    </location>
</feature>
<dbReference type="Proteomes" id="UP000789901">
    <property type="component" value="Unassembled WGS sequence"/>
</dbReference>
<accession>A0ABN7WUH8</accession>